<proteinExistence type="predicted"/>
<evidence type="ECO:0000313" key="1">
    <source>
        <dbReference type="EMBL" id="TWT62185.1"/>
    </source>
</evidence>
<comment type="caution">
    <text evidence="1">The sequence shown here is derived from an EMBL/GenBank/DDBJ whole genome shotgun (WGS) entry which is preliminary data.</text>
</comment>
<dbReference type="EMBL" id="SJPG01000001">
    <property type="protein sequence ID" value="TWT62185.1"/>
    <property type="molecule type" value="Genomic_DNA"/>
</dbReference>
<dbReference type="AlphaFoldDB" id="A0A5C5XJA1"/>
<name>A0A5C5XJA1_9PLAN</name>
<accession>A0A5C5XJA1</accession>
<keyword evidence="2" id="KW-1185">Reference proteome</keyword>
<organism evidence="1 2">
    <name type="scientific">Rubinisphaera italica</name>
    <dbReference type="NCBI Taxonomy" id="2527969"/>
    <lineage>
        <taxon>Bacteria</taxon>
        <taxon>Pseudomonadati</taxon>
        <taxon>Planctomycetota</taxon>
        <taxon>Planctomycetia</taxon>
        <taxon>Planctomycetales</taxon>
        <taxon>Planctomycetaceae</taxon>
        <taxon>Rubinisphaera</taxon>
    </lineage>
</organism>
<dbReference type="RefSeq" id="WP_146504071.1">
    <property type="nucleotide sequence ID" value="NZ_SJPG01000001.1"/>
</dbReference>
<dbReference type="OrthoDB" id="287998at2"/>
<reference evidence="1 2" key="1">
    <citation type="submission" date="2019-02" db="EMBL/GenBank/DDBJ databases">
        <title>Deep-cultivation of Planctomycetes and their phenomic and genomic characterization uncovers novel biology.</title>
        <authorList>
            <person name="Wiegand S."/>
            <person name="Jogler M."/>
            <person name="Boedeker C."/>
            <person name="Pinto D."/>
            <person name="Vollmers J."/>
            <person name="Rivas-Marin E."/>
            <person name="Kohn T."/>
            <person name="Peeters S.H."/>
            <person name="Heuer A."/>
            <person name="Rast P."/>
            <person name="Oberbeckmann S."/>
            <person name="Bunk B."/>
            <person name="Jeske O."/>
            <person name="Meyerdierks A."/>
            <person name="Storesund J.E."/>
            <person name="Kallscheuer N."/>
            <person name="Luecker S."/>
            <person name="Lage O.M."/>
            <person name="Pohl T."/>
            <person name="Merkel B.J."/>
            <person name="Hornburger P."/>
            <person name="Mueller R.-W."/>
            <person name="Bruemmer F."/>
            <person name="Labrenz M."/>
            <person name="Spormann A.M."/>
            <person name="Op Den Camp H."/>
            <person name="Overmann J."/>
            <person name="Amann R."/>
            <person name="Jetten M.S.M."/>
            <person name="Mascher T."/>
            <person name="Medema M.H."/>
            <person name="Devos D.P."/>
            <person name="Kaster A.-K."/>
            <person name="Ovreas L."/>
            <person name="Rohde M."/>
            <person name="Galperin M.Y."/>
            <person name="Jogler C."/>
        </authorList>
    </citation>
    <scope>NUCLEOTIDE SEQUENCE [LARGE SCALE GENOMIC DNA]</scope>
    <source>
        <strain evidence="1 2">Pan54</strain>
    </source>
</reference>
<sequence>MKTLTTPKSKKSTNGCNVAPYIPTPAEIRAECSDIQQSWSEEEMMRRQRVTRPTKFAKQVYRIHLDSPDMESYS</sequence>
<gene>
    <name evidence="1" type="ORF">Pan54_29260</name>
</gene>
<dbReference type="Proteomes" id="UP000316095">
    <property type="component" value="Unassembled WGS sequence"/>
</dbReference>
<protein>
    <submittedName>
        <fullName evidence="1">Uncharacterized protein</fullName>
    </submittedName>
</protein>
<evidence type="ECO:0000313" key="2">
    <source>
        <dbReference type="Proteomes" id="UP000316095"/>
    </source>
</evidence>